<dbReference type="Gramene" id="evm.model.06.1616">
    <property type="protein sequence ID" value="cds.evm.model.06.1616"/>
    <property type="gene ID" value="evm.TU.06.1616"/>
</dbReference>
<keyword evidence="6" id="KW-1185">Reference proteome</keyword>
<dbReference type="AlphaFoldDB" id="A0A803PV89"/>
<feature type="transmembrane region" description="Helical" evidence="2">
    <location>
        <begin position="43"/>
        <end position="70"/>
    </location>
</feature>
<dbReference type="InterPro" id="IPR040256">
    <property type="entry name" value="At4g02000-like"/>
</dbReference>
<dbReference type="PANTHER" id="PTHR31286">
    <property type="entry name" value="GLYCINE-RICH CELL WALL STRUCTURAL PROTEIN 1.8-LIKE"/>
    <property type="match status" value="1"/>
</dbReference>
<dbReference type="InterPro" id="IPR025836">
    <property type="entry name" value="Zn_knuckle_CX2CX4HX4C"/>
</dbReference>
<evidence type="ECO:0000313" key="5">
    <source>
        <dbReference type="EnsemblPlants" id="cds.evm.model.06.1616"/>
    </source>
</evidence>
<feature type="region of interest" description="Disordered" evidence="1">
    <location>
        <begin position="503"/>
        <end position="522"/>
    </location>
</feature>
<dbReference type="PANTHER" id="PTHR31286:SF167">
    <property type="entry name" value="OS09G0268800 PROTEIN"/>
    <property type="match status" value="1"/>
</dbReference>
<dbReference type="InterPro" id="IPR025558">
    <property type="entry name" value="DUF4283"/>
</dbReference>
<name>A0A803PV89_CANSA</name>
<evidence type="ECO:0000259" key="3">
    <source>
        <dbReference type="Pfam" id="PF14111"/>
    </source>
</evidence>
<dbReference type="EnsemblPlants" id="evm.model.06.1616">
    <property type="protein sequence ID" value="cds.evm.model.06.1616"/>
    <property type="gene ID" value="evm.TU.06.1616"/>
</dbReference>
<evidence type="ECO:0000313" key="6">
    <source>
        <dbReference type="Proteomes" id="UP000596661"/>
    </source>
</evidence>
<feature type="domain" description="Zinc knuckle CX2CX4HX4C" evidence="4">
    <location>
        <begin position="257"/>
        <end position="304"/>
    </location>
</feature>
<protein>
    <recommendedName>
        <fullName evidence="7">DUF4283 domain-containing protein</fullName>
    </recommendedName>
</protein>
<feature type="domain" description="DUF4283" evidence="3">
    <location>
        <begin position="121"/>
        <end position="187"/>
    </location>
</feature>
<organism evidence="5 6">
    <name type="scientific">Cannabis sativa</name>
    <name type="common">Hemp</name>
    <name type="synonym">Marijuana</name>
    <dbReference type="NCBI Taxonomy" id="3483"/>
    <lineage>
        <taxon>Eukaryota</taxon>
        <taxon>Viridiplantae</taxon>
        <taxon>Streptophyta</taxon>
        <taxon>Embryophyta</taxon>
        <taxon>Tracheophyta</taxon>
        <taxon>Spermatophyta</taxon>
        <taxon>Magnoliopsida</taxon>
        <taxon>eudicotyledons</taxon>
        <taxon>Gunneridae</taxon>
        <taxon>Pentapetalae</taxon>
        <taxon>rosids</taxon>
        <taxon>fabids</taxon>
        <taxon>Rosales</taxon>
        <taxon>Cannabaceae</taxon>
        <taxon>Cannabis</taxon>
    </lineage>
</organism>
<dbReference type="OMA" id="CSHEVTH"/>
<reference evidence="5" key="2">
    <citation type="submission" date="2021-03" db="UniProtKB">
        <authorList>
            <consortium name="EnsemblPlants"/>
        </authorList>
    </citation>
    <scope>IDENTIFICATION</scope>
</reference>
<proteinExistence type="predicted"/>
<evidence type="ECO:0000256" key="1">
    <source>
        <dbReference type="SAM" id="MobiDB-lite"/>
    </source>
</evidence>
<evidence type="ECO:0008006" key="7">
    <source>
        <dbReference type="Google" id="ProtNLM"/>
    </source>
</evidence>
<evidence type="ECO:0000259" key="4">
    <source>
        <dbReference type="Pfam" id="PF14392"/>
    </source>
</evidence>
<dbReference type="Proteomes" id="UP000596661">
    <property type="component" value="Chromosome 6"/>
</dbReference>
<keyword evidence="2" id="KW-1133">Transmembrane helix</keyword>
<dbReference type="EMBL" id="UZAU01000616">
    <property type="status" value="NOT_ANNOTATED_CDS"/>
    <property type="molecule type" value="Genomic_DNA"/>
</dbReference>
<reference evidence="5" key="1">
    <citation type="submission" date="2018-11" db="EMBL/GenBank/DDBJ databases">
        <authorList>
            <person name="Grassa J C."/>
        </authorList>
    </citation>
    <scope>NUCLEOTIDE SEQUENCE [LARGE SCALE GENOMIC DNA]</scope>
</reference>
<evidence type="ECO:0000256" key="2">
    <source>
        <dbReference type="SAM" id="Phobius"/>
    </source>
</evidence>
<accession>A0A803PV89</accession>
<sequence>MVAVVLRRPREEVIIAPIDIGLQKGFAEHLCKSSICRLCISRYLFLFLYLRYWFLLRSSLFLFHANYLFLVPSFPCCSLCLAMDSLALNVSEILNLTDKEAVVHDLEEESGGINLNNKPICLVFRVLSPRTIKPEWFEDAMRNAWVTRASLTFSDYGSGMFMVEFQCEGDMRRVLEGQPWHFDHCLVTCANPAGLDTLLPNQLRYSPFWLQVHSIPFGQKSLKLAKLIGDEVGDFLEVDKITLSKVSGLFLRIRVLIDVSKPITRGILVDFKSIHREKWLNFKYENLPNICYHCGLFDHTLTKCITYLKKCDDHAFPPPLPYKIPLKAPAKSTFKRNPFDLSNSFPIDEAIPNQANVDQSLAAAVSQFLTTEEIGTGSSVAFGTMADPGSLGADHRPASPYTTPLSSPPTQAGFTMGGENPSSVLCDLPSSFSQQAAIVASECSHEVTHTEGSFPRLSEKAKGKAVVGAKRAAFLPQTVVVGDSLRSILKRARAGPTIAEVSSALNDSMEQAGVAEQPRPEK</sequence>
<keyword evidence="2" id="KW-0472">Membrane</keyword>
<keyword evidence="2" id="KW-0812">Transmembrane</keyword>
<dbReference type="Pfam" id="PF14111">
    <property type="entry name" value="DUF4283"/>
    <property type="match status" value="1"/>
</dbReference>
<dbReference type="Pfam" id="PF14392">
    <property type="entry name" value="zf-CCHC_4"/>
    <property type="match status" value="1"/>
</dbReference>